<name>A0A931H7H5_9BURK</name>
<proteinExistence type="predicted"/>
<protein>
    <submittedName>
        <fullName evidence="1">Uncharacterized protein</fullName>
    </submittedName>
</protein>
<comment type="caution">
    <text evidence="1">The sequence shown here is derived from an EMBL/GenBank/DDBJ whole genome shotgun (WGS) entry which is preliminary data.</text>
</comment>
<keyword evidence="2" id="KW-1185">Reference proteome</keyword>
<evidence type="ECO:0000313" key="1">
    <source>
        <dbReference type="EMBL" id="MBG9389790.1"/>
    </source>
</evidence>
<dbReference type="Proteomes" id="UP000651050">
    <property type="component" value="Unassembled WGS sequence"/>
</dbReference>
<sequence length="1356" mass="134950">MSITTSERTEILELLVLMFNAAPGASYLSQVVNIYESLGHNLLALAETLDDIPAYQHLNPNFQTAAEFAAAFLTPLGLQDDTVAKNFIIDKYNAGESKGAIVYDALQALHQVDSGAASQYLIAKAILENKTAVSEYYSVTLGIDQVDINILQLVLNGITADPATVTAAEAEIANGTRGVSGIEVTLTPSQDNVIGTNASDTVTGLFGSATATDNTYTAGDVVDGAAGVDRLNLVALGGVSSAAITVKNVEIITIQDTVGASFNGLLVENAPAINFANTLAGVTSTVTNASLASVYGLQGKGNLTVDFSNTSGSADTANISLDGVGTSSSARSTVDVSDGNTIEKITVATTGTNFVTIAGGTSAATLTVTGNGTNNFGLSGTGALAAIATIDASASTGTNVFSVGGNINAGTKILGGTGADTVSTTLNTPTLVSPTMTSVETLSTTFAAAAIVDLTKASGLTTVNVSASTANMTFQNAQASVANLNVTSLTTDDSALKFSYGASTEGALHLNVGSATGATGVNFGAITLSHTDSVAISLLGALDHDADGITIAGDQTSVGLTAAAGSSFAWGTMTIDGDVGAFTSSLAAGASFSGYTAINGDLDSLSISALGQTDVQQQFTVDGDVGDVTIDLAGDASNISVPVFARGDIGDITATAVGDDNFLRIGAFSSGGSVGDASYTLTGDDSHGQLFVFAVSSGGSAPHDVGNVNINLAGDSVSFSGYAVAGGGDVGNLSLTVTGDDGDGQLAAQAVFRATSGGLAASFASDYAFGGNIGDINLAVDGNDAHGRIAAFSVEGSVGDITASVEGNDARGGVQVRTLNFDLSGGPNGDIGNVTVSVGDNAGFSGYFTAVSGGNLGDISVDVGQDGDARFYMALQSAEIGDTSIAGDDGAFVQLVYGTPGSGGSGGSGGPSGSGFTFLSALESHTNLVVSGATPTQVGNVVATFADDGHLSMTVSGLYDFGNITATFGDNGSFSGYWTTQGSGFFPASAEILATTSTVVGDIDMTFASDGSFTMGFVNNSDTDVGDVVVSFADGGSFDFYSNQNSNVNVGNVLINFGDNGQFDLSQHGFSQGDIGNVGVQFGDNGEFSMRLISGGGSGMSVGDVSLTFGANASAGISIEPWSGASYASFGQVTLVGGDSASVANIQLGANGLDIAVMGGVDASQWLGHTTVNLAAVQLGTTVQVGAGGSWVQGGEGSDSIFLGSGVDTVKFDPTPTHADQVFKFAVGAGKDIMDVPAGALALKPVMSADAASTAISGDVYRLVDISAGQDIKTAAGLVTALNPGGEYASVDVTAGSHFTIVTTDSATSAALYVFDVTDDGDATVEAGEVVLIGVVNATTSSAIGGLVLANFQPLV</sequence>
<organism evidence="1 2">
    <name type="scientific">Caenimonas aquaedulcis</name>
    <dbReference type="NCBI Taxonomy" id="2793270"/>
    <lineage>
        <taxon>Bacteria</taxon>
        <taxon>Pseudomonadati</taxon>
        <taxon>Pseudomonadota</taxon>
        <taxon>Betaproteobacteria</taxon>
        <taxon>Burkholderiales</taxon>
        <taxon>Comamonadaceae</taxon>
        <taxon>Caenimonas</taxon>
    </lineage>
</organism>
<accession>A0A931H7H5</accession>
<dbReference type="EMBL" id="JADWYS010000001">
    <property type="protein sequence ID" value="MBG9389790.1"/>
    <property type="molecule type" value="Genomic_DNA"/>
</dbReference>
<dbReference type="RefSeq" id="WP_196987566.1">
    <property type="nucleotide sequence ID" value="NZ_JADWYS010000001.1"/>
</dbReference>
<gene>
    <name evidence="1" type="ORF">I5803_17300</name>
</gene>
<reference evidence="1" key="1">
    <citation type="submission" date="2020-11" db="EMBL/GenBank/DDBJ databases">
        <title>Bacterial whole genome sequence for Caenimonas sp. DR4.4.</title>
        <authorList>
            <person name="Le V."/>
            <person name="Ko S.-R."/>
            <person name="Ahn C.-Y."/>
            <person name="Oh H.-M."/>
        </authorList>
    </citation>
    <scope>NUCLEOTIDE SEQUENCE</scope>
    <source>
        <strain evidence="1">DR4.4</strain>
    </source>
</reference>
<evidence type="ECO:0000313" key="2">
    <source>
        <dbReference type="Proteomes" id="UP000651050"/>
    </source>
</evidence>